<dbReference type="EMBL" id="PRDK01000009">
    <property type="protein sequence ID" value="MBE8715048.1"/>
    <property type="molecule type" value="Genomic_DNA"/>
</dbReference>
<feature type="transmembrane region" description="Helical" evidence="2">
    <location>
        <begin position="582"/>
        <end position="599"/>
    </location>
</feature>
<dbReference type="RefSeq" id="WP_196936902.1">
    <property type="nucleotide sequence ID" value="NZ_MU158698.1"/>
</dbReference>
<dbReference type="PANTHER" id="PTHR38434:SF1">
    <property type="entry name" value="BLL2549 PROTEIN"/>
    <property type="match status" value="1"/>
</dbReference>
<feature type="transmembrane region" description="Helical" evidence="2">
    <location>
        <begin position="429"/>
        <end position="449"/>
    </location>
</feature>
<accession>A0A928YTC6</accession>
<feature type="transmembrane region" description="Helical" evidence="2">
    <location>
        <begin position="507"/>
        <end position="527"/>
    </location>
</feature>
<feature type="transmembrane region" description="Helical" evidence="2">
    <location>
        <begin position="683"/>
        <end position="706"/>
    </location>
</feature>
<feature type="transmembrane region" description="Helical" evidence="2">
    <location>
        <begin position="718"/>
        <end position="739"/>
    </location>
</feature>
<evidence type="ECO:0000256" key="2">
    <source>
        <dbReference type="SAM" id="Phobius"/>
    </source>
</evidence>
<gene>
    <name evidence="3" type="ORF">C4F49_15295</name>
</gene>
<keyword evidence="2" id="KW-0472">Membrane</keyword>
<feature type="transmembrane region" description="Helical" evidence="2">
    <location>
        <begin position="479"/>
        <end position="501"/>
    </location>
</feature>
<feature type="transmembrane region" description="Helical" evidence="2">
    <location>
        <begin position="548"/>
        <end position="570"/>
    </location>
</feature>
<keyword evidence="2" id="KW-0812">Transmembrane</keyword>
<feature type="transmembrane region" description="Helical" evidence="2">
    <location>
        <begin position="746"/>
        <end position="764"/>
    </location>
</feature>
<dbReference type="Pfam" id="PF10101">
    <property type="entry name" value="DUF2339"/>
    <property type="match status" value="1"/>
</dbReference>
<evidence type="ECO:0000313" key="3">
    <source>
        <dbReference type="EMBL" id="MBE8715048.1"/>
    </source>
</evidence>
<sequence length="812" mass="92292">MDILIIIGVVAIIFLLTTQRSTITHLQNSIFDVQAYIRNLQKEVESLKKQLSQKAAEKPAEELKPKEIIKEVPLPTPEEKIEPAKSKEIVLGFEDLPTENPKEEKPVVQATQSIPAAVPQRNLQKPVKPFIPEPERISWFTKFKQDNPDVEKFIGENLINKIGILILVLGIGYFVKYAIDRDWINEPARVGIGLLCGGILLTLAHRLRTKFQAFSSVFVAGGIAVFYLTIGIAFHDYQLFSQTTAFIIMICITAFSAFVSIAYNRQELAVLALIGGFGVPFMVSTGEGNYHVLLSYLAILNVGMLIISYYKRWNWVNFTAFVCTLFIYAGWFFSADFSDAVVARNAFLYSTVFYIIFSIAFALNNTVEKTKFSTYEIIAILVNTCFYFGFSTYAFEYFAPNSKGLFAIGLGAYNLVYAGILYKKYRFDYTIVYVLIGIALTMATLTIPIQFSGNYITMFWACEAYLLFWLSSKSNMRGFTIAGVIVQVLSIISLSMDWLSYGNNDMLFFNGLFLTGLLVIGSLVGSYKLFKVYNFSFSFYELNFDGILYRKIALATALVLGYIVPILDLINYFEYSQFLNTYLYAFHMLYTTAIVFYGIQSIEVNRNLAYYLAFFNCAFYALFGSSIIISEIYYQLYDEVYAFPTGFFVHLMSVTCLIYQAWILVRDTQSSLTPKFFTKKSMVWALSFLVVFLLSKEIYIAIQSFADSTEQYYDTKSVYLKVILPILWGILSFGFLSYGVRQNSKIIRIVALVLLGVTILKLFIYDIQDASETGKIIAFILLGIVILIISFVYQKIKKLVIDNPSPKDEKDN</sequence>
<organism evidence="3 4">
    <name type="scientific">Sphingobacterium hungaricum</name>
    <dbReference type="NCBI Taxonomy" id="2082723"/>
    <lineage>
        <taxon>Bacteria</taxon>
        <taxon>Pseudomonadati</taxon>
        <taxon>Bacteroidota</taxon>
        <taxon>Sphingobacteriia</taxon>
        <taxon>Sphingobacteriales</taxon>
        <taxon>Sphingobacteriaceae</taxon>
        <taxon>Sphingobacterium</taxon>
    </lineage>
</organism>
<feature type="transmembrane region" description="Helical" evidence="2">
    <location>
        <begin position="240"/>
        <end position="261"/>
    </location>
</feature>
<reference evidence="3" key="1">
    <citation type="submission" date="2018-02" db="EMBL/GenBank/DDBJ databases">
        <authorList>
            <person name="Vasarhelyi B.M."/>
            <person name="Deshmukh S."/>
            <person name="Balint B."/>
            <person name="Kukolya J."/>
        </authorList>
    </citation>
    <scope>NUCLEOTIDE SEQUENCE</scope>
    <source>
        <strain evidence="3">KB22</strain>
    </source>
</reference>
<feature type="transmembrane region" description="Helical" evidence="2">
    <location>
        <begin position="290"/>
        <end position="310"/>
    </location>
</feature>
<feature type="transmembrane region" description="Helical" evidence="2">
    <location>
        <begin position="213"/>
        <end position="234"/>
    </location>
</feature>
<dbReference type="Proteomes" id="UP000616201">
    <property type="component" value="Unassembled WGS sequence"/>
</dbReference>
<keyword evidence="4" id="KW-1185">Reference proteome</keyword>
<dbReference type="InterPro" id="IPR019286">
    <property type="entry name" value="DUF2339_TM"/>
</dbReference>
<dbReference type="AlphaFoldDB" id="A0A928YTC6"/>
<proteinExistence type="predicted"/>
<feature type="transmembrane region" description="Helical" evidence="2">
    <location>
        <begin position="315"/>
        <end position="334"/>
    </location>
</feature>
<feature type="transmembrane region" description="Helical" evidence="2">
    <location>
        <begin position="375"/>
        <end position="398"/>
    </location>
</feature>
<feature type="transmembrane region" description="Helical" evidence="2">
    <location>
        <begin position="268"/>
        <end position="284"/>
    </location>
</feature>
<feature type="coiled-coil region" evidence="1">
    <location>
        <begin position="30"/>
        <end position="57"/>
    </location>
</feature>
<feature type="transmembrane region" description="Helical" evidence="2">
    <location>
        <begin position="346"/>
        <end position="363"/>
    </location>
</feature>
<protein>
    <submittedName>
        <fullName evidence="3">DUF2339 domain-containing protein</fullName>
    </submittedName>
</protein>
<feature type="transmembrane region" description="Helical" evidence="2">
    <location>
        <begin position="455"/>
        <end position="472"/>
    </location>
</feature>
<evidence type="ECO:0000313" key="4">
    <source>
        <dbReference type="Proteomes" id="UP000616201"/>
    </source>
</evidence>
<name>A0A928YTC6_9SPHI</name>
<evidence type="ECO:0000256" key="1">
    <source>
        <dbReference type="SAM" id="Coils"/>
    </source>
</evidence>
<feature type="transmembrane region" description="Helical" evidence="2">
    <location>
        <begin position="640"/>
        <end position="662"/>
    </location>
</feature>
<comment type="caution">
    <text evidence="3">The sequence shown here is derived from an EMBL/GenBank/DDBJ whole genome shotgun (WGS) entry which is preliminary data.</text>
</comment>
<feature type="transmembrane region" description="Helical" evidence="2">
    <location>
        <begin position="776"/>
        <end position="793"/>
    </location>
</feature>
<keyword evidence="1" id="KW-0175">Coiled coil</keyword>
<keyword evidence="2" id="KW-1133">Transmembrane helix</keyword>
<feature type="transmembrane region" description="Helical" evidence="2">
    <location>
        <begin position="404"/>
        <end position="422"/>
    </location>
</feature>
<dbReference type="PANTHER" id="PTHR38434">
    <property type="entry name" value="BLL2549 PROTEIN"/>
    <property type="match status" value="1"/>
</dbReference>
<feature type="transmembrane region" description="Helical" evidence="2">
    <location>
        <begin position="611"/>
        <end position="634"/>
    </location>
</feature>
<feature type="transmembrane region" description="Helical" evidence="2">
    <location>
        <begin position="162"/>
        <end position="179"/>
    </location>
</feature>